<comment type="caution">
    <text evidence="2">The sequence shown here is derived from an EMBL/GenBank/DDBJ whole genome shotgun (WGS) entry which is preliminary data.</text>
</comment>
<gene>
    <name evidence="2" type="ORF">B1B_13872</name>
</gene>
<sequence length="366" mass="41809">MPLGPQSARHRLQEVVSQVRAKTFPYVRRPRRPIPWRLYTRAQTRELPEMLALIRTAVDLYTSGRSEPSPEPRPRGGRPAIPLPDRLKALLAQSYLGLPNRPTEGEVEAFRAVLGVGCLFGYKTVERSYGDPAIERALYALLEIANRPVQGLETGFTADGTGAPVTVGQHYRSARARQEEKEREAGLLPQGERPWVYNVGTVGLRYGLIAGWVSWTDRRVGEVSEFPELARQTKELHPEWSRFYGDGSYSARWVVGLLDRMGVQAWILPRRNVTLKSLGEPAWPRSLLGLVRDPQGWLAEYHQRSRSEATWWSLEARNPGKIRKRIASRRETEALLRAVVRNLRRLCYLRWLERDPRFTTLTSLAN</sequence>
<protein>
    <submittedName>
        <fullName evidence="2">ISA1214-5 transposase</fullName>
    </submittedName>
</protein>
<proteinExistence type="predicted"/>
<organism evidence="2">
    <name type="scientific">mine drainage metagenome</name>
    <dbReference type="NCBI Taxonomy" id="410659"/>
    <lineage>
        <taxon>unclassified sequences</taxon>
        <taxon>metagenomes</taxon>
        <taxon>ecological metagenomes</taxon>
    </lineage>
</organism>
<name>T1ARG4_9ZZZZ</name>
<reference evidence="2" key="2">
    <citation type="journal article" date="2014" name="ISME J.">
        <title>Microbial stratification in low pH oxic and suboxic macroscopic growths along an acid mine drainage.</title>
        <authorList>
            <person name="Mendez-Garcia C."/>
            <person name="Mesa V."/>
            <person name="Sprenger R.R."/>
            <person name="Richter M."/>
            <person name="Diez M.S."/>
            <person name="Solano J."/>
            <person name="Bargiela R."/>
            <person name="Golyshina O.V."/>
            <person name="Manteca A."/>
            <person name="Ramos J.L."/>
            <person name="Gallego J.R."/>
            <person name="Llorente I."/>
            <person name="Martins Dos Santos V.A."/>
            <person name="Jensen O.N."/>
            <person name="Pelaez A.I."/>
            <person name="Sanchez J."/>
            <person name="Ferrer M."/>
        </authorList>
    </citation>
    <scope>NUCLEOTIDE SEQUENCE</scope>
</reference>
<reference evidence="2" key="1">
    <citation type="submission" date="2013-08" db="EMBL/GenBank/DDBJ databases">
        <authorList>
            <person name="Mendez C."/>
            <person name="Richter M."/>
            <person name="Ferrer M."/>
            <person name="Sanchez J."/>
        </authorList>
    </citation>
    <scope>NUCLEOTIDE SEQUENCE</scope>
</reference>
<feature type="region of interest" description="Disordered" evidence="1">
    <location>
        <begin position="62"/>
        <end position="81"/>
    </location>
</feature>
<dbReference type="AlphaFoldDB" id="T1ARG4"/>
<accession>T1ARG4</accession>
<dbReference type="EMBL" id="AUZY01009144">
    <property type="protein sequence ID" value="EQD43334.1"/>
    <property type="molecule type" value="Genomic_DNA"/>
</dbReference>
<evidence type="ECO:0000256" key="1">
    <source>
        <dbReference type="SAM" id="MobiDB-lite"/>
    </source>
</evidence>
<evidence type="ECO:0000313" key="2">
    <source>
        <dbReference type="EMBL" id="EQD43334.1"/>
    </source>
</evidence>